<name>A0ABN9KWK8_9NEOB</name>
<protein>
    <recommendedName>
        <fullName evidence="3">Reverse transcriptase</fullName>
    </recommendedName>
</protein>
<keyword evidence="2" id="KW-1185">Reference proteome</keyword>
<dbReference type="EMBL" id="CAUEEQ010004284">
    <property type="protein sequence ID" value="CAJ0927075.1"/>
    <property type="molecule type" value="Genomic_DNA"/>
</dbReference>
<sequence>MDTDQCREEISGQLSDPSVYESLYVNPTQAEDALLQGTIDQKLAEYLVVDRPIVPILYTLPKIHKNLNNPPRHPIVLGRGFLFNRVAIFLDCLLRKFAMAALSYTKDTSDFIKSLEAEAAGRPSHCAARGGPPPPAPPFLRHCLEGVQVGESTFLASFDAVSLYTSIEQDKVLPAVDMMLAGSDMVLRNTELG</sequence>
<evidence type="ECO:0008006" key="3">
    <source>
        <dbReference type="Google" id="ProtNLM"/>
    </source>
</evidence>
<evidence type="ECO:0000313" key="1">
    <source>
        <dbReference type="EMBL" id="CAJ0927075.1"/>
    </source>
</evidence>
<evidence type="ECO:0000313" key="2">
    <source>
        <dbReference type="Proteomes" id="UP001176940"/>
    </source>
</evidence>
<comment type="caution">
    <text evidence="1">The sequence shown here is derived from an EMBL/GenBank/DDBJ whole genome shotgun (WGS) entry which is preliminary data.</text>
</comment>
<accession>A0ABN9KWK8</accession>
<organism evidence="1 2">
    <name type="scientific">Ranitomeya imitator</name>
    <name type="common">mimic poison frog</name>
    <dbReference type="NCBI Taxonomy" id="111125"/>
    <lineage>
        <taxon>Eukaryota</taxon>
        <taxon>Metazoa</taxon>
        <taxon>Chordata</taxon>
        <taxon>Craniata</taxon>
        <taxon>Vertebrata</taxon>
        <taxon>Euteleostomi</taxon>
        <taxon>Amphibia</taxon>
        <taxon>Batrachia</taxon>
        <taxon>Anura</taxon>
        <taxon>Neobatrachia</taxon>
        <taxon>Hyloidea</taxon>
        <taxon>Dendrobatidae</taxon>
        <taxon>Dendrobatinae</taxon>
        <taxon>Ranitomeya</taxon>
    </lineage>
</organism>
<gene>
    <name evidence="1" type="ORF">RIMI_LOCUS2939897</name>
</gene>
<dbReference type="Proteomes" id="UP001176940">
    <property type="component" value="Unassembled WGS sequence"/>
</dbReference>
<dbReference type="PANTHER" id="PTHR21301:SF12">
    <property type="match status" value="1"/>
</dbReference>
<dbReference type="PANTHER" id="PTHR21301">
    <property type="entry name" value="REVERSE TRANSCRIPTASE"/>
    <property type="match status" value="1"/>
</dbReference>
<proteinExistence type="predicted"/>
<reference evidence="1" key="1">
    <citation type="submission" date="2023-07" db="EMBL/GenBank/DDBJ databases">
        <authorList>
            <person name="Stuckert A."/>
        </authorList>
    </citation>
    <scope>NUCLEOTIDE SEQUENCE</scope>
</reference>